<feature type="signal peptide" evidence="2">
    <location>
        <begin position="1"/>
        <end position="24"/>
    </location>
</feature>
<dbReference type="AlphaFoldDB" id="A0A0K1QB77"/>
<feature type="compositionally biased region" description="Low complexity" evidence="1">
    <location>
        <begin position="27"/>
        <end position="51"/>
    </location>
</feature>
<sequence>MTNRIFVLALLAPAVFLVALDACSSDSSDDPGSNDPSAAAGDGAAGSADDATGGDGAPGSSSGPLAMQTSGTRLRRRLLGAVGSSDRAFVDWFDTARNETCAFRRSTLRPDICVPGFGGALLYSDPTCLHFFGGFATGSCAQPYLEGMDHPDPDAGAVAWGLHPVEGPLDGGPKPGPQARGYAIQSLGSIPGVCQFQVLYNYDRYVSVGPSIREDAFVATKISNTQRELVTAVAVGQDGSRSVVGWSLPAPGGAVGAACTVQRYKDGSLRCIDTARPTPLFADQTCSGAPIAYAAPANQPWVVAPTVTSCGQPAVVVHRTVPATVDASPVYQAAYGGCYAFNTAGSKLFTFGDELPANTFTEAREQLVGSGPVQAVSRTLDGYASVVGFQDSVHEVPCTFMPDSEGKLRCTPTARQTASYLDAACTQPTSAFFDFGPSQCSGPAPVAPIIARLDTTACTDPKVLNVYKATAATTATFDKLPDGTCVPAQTPRYTVTDTEVPLTDLSEGDIQTE</sequence>
<keyword evidence="2" id="KW-0732">Signal</keyword>
<keyword evidence="4" id="KW-1185">Reference proteome</keyword>
<protein>
    <submittedName>
        <fullName evidence="3">Uncharacterized protein</fullName>
    </submittedName>
</protein>
<reference evidence="3 4" key="1">
    <citation type="submission" date="2015-08" db="EMBL/GenBank/DDBJ databases">
        <authorList>
            <person name="Babu N.S."/>
            <person name="Beckwith C.J."/>
            <person name="Beseler K.G."/>
            <person name="Brison A."/>
            <person name="Carone J.V."/>
            <person name="Caskin T.P."/>
            <person name="Diamond M."/>
            <person name="Durham M.E."/>
            <person name="Foxe J.M."/>
            <person name="Go M."/>
            <person name="Henderson B.A."/>
            <person name="Jones I.B."/>
            <person name="McGettigan J.A."/>
            <person name="Micheletti S.J."/>
            <person name="Nasrallah M.E."/>
            <person name="Ortiz D."/>
            <person name="Piller C.R."/>
            <person name="Privatt S.R."/>
            <person name="Schneider S.L."/>
            <person name="Sharp S."/>
            <person name="Smith T.C."/>
            <person name="Stanton J.D."/>
            <person name="Ullery H.E."/>
            <person name="Wilson R.J."/>
            <person name="Serrano M.G."/>
            <person name="Buck G."/>
            <person name="Lee V."/>
            <person name="Wang Y."/>
            <person name="Carvalho R."/>
            <person name="Voegtly L."/>
            <person name="Shi R."/>
            <person name="Duckworth R."/>
            <person name="Johnson A."/>
            <person name="Loviza R."/>
            <person name="Walstead R."/>
            <person name="Shah Z."/>
            <person name="Kiflezghi M."/>
            <person name="Wade K."/>
            <person name="Ball S.L."/>
            <person name="Bradley K.W."/>
            <person name="Asai D.J."/>
            <person name="Bowman C.A."/>
            <person name="Russell D.A."/>
            <person name="Pope W.H."/>
            <person name="Jacobs-Sera D."/>
            <person name="Hendrix R.W."/>
            <person name="Hatfull G.F."/>
        </authorList>
    </citation>
    <scope>NUCLEOTIDE SEQUENCE [LARGE SCALE GENOMIC DNA]</scope>
    <source>
        <strain evidence="3 4">DSM 27648</strain>
    </source>
</reference>
<organism evidence="3 4">
    <name type="scientific">Labilithrix luteola</name>
    <dbReference type="NCBI Taxonomy" id="1391654"/>
    <lineage>
        <taxon>Bacteria</taxon>
        <taxon>Pseudomonadati</taxon>
        <taxon>Myxococcota</taxon>
        <taxon>Polyangia</taxon>
        <taxon>Polyangiales</taxon>
        <taxon>Labilitrichaceae</taxon>
        <taxon>Labilithrix</taxon>
    </lineage>
</organism>
<evidence type="ECO:0000256" key="2">
    <source>
        <dbReference type="SAM" id="SignalP"/>
    </source>
</evidence>
<evidence type="ECO:0000313" key="3">
    <source>
        <dbReference type="EMBL" id="AKV02665.1"/>
    </source>
</evidence>
<dbReference type="KEGG" id="llu:AKJ09_09328"/>
<dbReference type="STRING" id="1391654.AKJ09_09328"/>
<dbReference type="RefSeq" id="WP_146653547.1">
    <property type="nucleotide sequence ID" value="NZ_CP012333.1"/>
</dbReference>
<accession>A0A0K1QB77</accession>
<name>A0A0K1QB77_9BACT</name>
<evidence type="ECO:0000256" key="1">
    <source>
        <dbReference type="SAM" id="MobiDB-lite"/>
    </source>
</evidence>
<proteinExistence type="predicted"/>
<feature type="region of interest" description="Disordered" evidence="1">
    <location>
        <begin position="27"/>
        <end position="68"/>
    </location>
</feature>
<gene>
    <name evidence="3" type="ORF">AKJ09_09328</name>
</gene>
<dbReference type="Proteomes" id="UP000064967">
    <property type="component" value="Chromosome"/>
</dbReference>
<evidence type="ECO:0000313" key="4">
    <source>
        <dbReference type="Proteomes" id="UP000064967"/>
    </source>
</evidence>
<dbReference type="EMBL" id="CP012333">
    <property type="protein sequence ID" value="AKV02665.1"/>
    <property type="molecule type" value="Genomic_DNA"/>
</dbReference>
<feature type="chain" id="PRO_5005466908" evidence="2">
    <location>
        <begin position="25"/>
        <end position="513"/>
    </location>
</feature>